<dbReference type="AlphaFoldDB" id="A0A9N8HC72"/>
<reference evidence="2" key="1">
    <citation type="submission" date="2020-06" db="EMBL/GenBank/DDBJ databases">
        <authorList>
            <consortium name="Plant Systems Biology data submission"/>
        </authorList>
    </citation>
    <scope>NUCLEOTIDE SEQUENCE</scope>
    <source>
        <strain evidence="2">D6</strain>
    </source>
</reference>
<protein>
    <recommendedName>
        <fullName evidence="4">Peptidase A1 domain-containing protein</fullName>
    </recommendedName>
</protein>
<sequence length="377" mass="42199">MQQRYVPLWVFFCCCVWKAAGFSGALGYRPDSDSTRLCQAKEVSDTSRRKAISSCLPLLLPPTLTLAAPDLDETTTVPLEYIPSLSAYVAHFTLFGERFGAIVDTGSPFLTVPSTCNKWAYKYIWGCYHPERTRDSGYANTVEAFDNNYGTVVWRKAEFSWEPQETAQDVVFGVLGPDIMDGPGGVFLGLIKQTDSWIRPSFLGQTNYQSFCVDLRSNNNPKLVLSKQPMIAEGDDYVPLVRDLNRRYKAPVVHYTAKACRFEANGLPLYLSEKQPTYVIFDTGVTGMVVSQELYDGRYLQARKNREKSLWGQVTVGFKTKEGQEVHLSATKPVTTPLGNATPWPRFKGNLIVLGLAFLDGRAMTIDIDEGKLQFVD</sequence>
<dbReference type="SUPFAM" id="SSF50630">
    <property type="entry name" value="Acid proteases"/>
    <property type="match status" value="1"/>
</dbReference>
<dbReference type="EMBL" id="CAICTM010000306">
    <property type="protein sequence ID" value="CAB9507462.1"/>
    <property type="molecule type" value="Genomic_DNA"/>
</dbReference>
<gene>
    <name evidence="2" type="ORF">SEMRO_307_G113330.1</name>
</gene>
<dbReference type="InterPro" id="IPR021109">
    <property type="entry name" value="Peptidase_aspartic_dom_sf"/>
</dbReference>
<comment type="caution">
    <text evidence="2">The sequence shown here is derived from an EMBL/GenBank/DDBJ whole genome shotgun (WGS) entry which is preliminary data.</text>
</comment>
<keyword evidence="3" id="KW-1185">Reference proteome</keyword>
<organism evidence="2 3">
    <name type="scientific">Seminavis robusta</name>
    <dbReference type="NCBI Taxonomy" id="568900"/>
    <lineage>
        <taxon>Eukaryota</taxon>
        <taxon>Sar</taxon>
        <taxon>Stramenopiles</taxon>
        <taxon>Ochrophyta</taxon>
        <taxon>Bacillariophyta</taxon>
        <taxon>Bacillariophyceae</taxon>
        <taxon>Bacillariophycidae</taxon>
        <taxon>Naviculales</taxon>
        <taxon>Naviculaceae</taxon>
        <taxon>Seminavis</taxon>
    </lineage>
</organism>
<accession>A0A9N8HC72</accession>
<proteinExistence type="predicted"/>
<feature type="signal peptide" evidence="1">
    <location>
        <begin position="1"/>
        <end position="21"/>
    </location>
</feature>
<evidence type="ECO:0000313" key="3">
    <source>
        <dbReference type="Proteomes" id="UP001153069"/>
    </source>
</evidence>
<keyword evidence="1" id="KW-0732">Signal</keyword>
<dbReference type="Proteomes" id="UP001153069">
    <property type="component" value="Unassembled WGS sequence"/>
</dbReference>
<evidence type="ECO:0000313" key="2">
    <source>
        <dbReference type="EMBL" id="CAB9507462.1"/>
    </source>
</evidence>
<name>A0A9N8HC72_9STRA</name>
<evidence type="ECO:0008006" key="4">
    <source>
        <dbReference type="Google" id="ProtNLM"/>
    </source>
</evidence>
<dbReference type="OrthoDB" id="419677at2759"/>
<feature type="chain" id="PRO_5040437827" description="Peptidase A1 domain-containing protein" evidence="1">
    <location>
        <begin position="22"/>
        <end position="377"/>
    </location>
</feature>
<evidence type="ECO:0000256" key="1">
    <source>
        <dbReference type="SAM" id="SignalP"/>
    </source>
</evidence>